<dbReference type="PROSITE" id="PS51471">
    <property type="entry name" value="FE2OG_OXY"/>
    <property type="match status" value="1"/>
</dbReference>
<dbReference type="PRINTS" id="PR00682">
    <property type="entry name" value="IPNSYNTHASE"/>
</dbReference>
<keyword evidence="3 5" id="KW-0560">Oxidoreductase</keyword>
<accession>A0AAD8UL51</accession>
<gene>
    <name evidence="7" type="ORF">BDZ83DRAFT_579785</name>
</gene>
<dbReference type="PANTHER" id="PTHR10209:SF881">
    <property type="entry name" value="FI07970P-RELATED"/>
    <property type="match status" value="1"/>
</dbReference>
<dbReference type="SUPFAM" id="SSF51197">
    <property type="entry name" value="Clavaminate synthase-like"/>
    <property type="match status" value="1"/>
</dbReference>
<proteinExistence type="inferred from homology"/>
<dbReference type="RefSeq" id="XP_060364005.1">
    <property type="nucleotide sequence ID" value="XM_060505281.1"/>
</dbReference>
<evidence type="ECO:0000256" key="2">
    <source>
        <dbReference type="ARBA" id="ARBA00022723"/>
    </source>
</evidence>
<dbReference type="Proteomes" id="UP001244207">
    <property type="component" value="Unassembled WGS sequence"/>
</dbReference>
<dbReference type="InterPro" id="IPR027443">
    <property type="entry name" value="IPNS-like_sf"/>
</dbReference>
<evidence type="ECO:0000313" key="8">
    <source>
        <dbReference type="Proteomes" id="UP001244207"/>
    </source>
</evidence>
<dbReference type="Gene3D" id="2.60.120.330">
    <property type="entry name" value="B-lactam Antibiotic, Isopenicillin N Synthase, Chain"/>
    <property type="match status" value="1"/>
</dbReference>
<evidence type="ECO:0000256" key="3">
    <source>
        <dbReference type="ARBA" id="ARBA00023002"/>
    </source>
</evidence>
<dbReference type="GO" id="GO:0046872">
    <property type="term" value="F:metal ion binding"/>
    <property type="evidence" value="ECO:0007669"/>
    <property type="project" value="UniProtKB-KW"/>
</dbReference>
<dbReference type="Pfam" id="PF03171">
    <property type="entry name" value="2OG-FeII_Oxy"/>
    <property type="match status" value="1"/>
</dbReference>
<comment type="similarity">
    <text evidence="1 5">Belongs to the iron/ascorbate-dependent oxidoreductase family.</text>
</comment>
<feature type="domain" description="Fe2OG dioxygenase" evidence="6">
    <location>
        <begin position="215"/>
        <end position="327"/>
    </location>
</feature>
<dbReference type="GO" id="GO:0016491">
    <property type="term" value="F:oxidoreductase activity"/>
    <property type="evidence" value="ECO:0007669"/>
    <property type="project" value="UniProtKB-KW"/>
</dbReference>
<evidence type="ECO:0000256" key="4">
    <source>
        <dbReference type="ARBA" id="ARBA00023004"/>
    </source>
</evidence>
<dbReference type="GO" id="GO:0044283">
    <property type="term" value="P:small molecule biosynthetic process"/>
    <property type="evidence" value="ECO:0007669"/>
    <property type="project" value="UniProtKB-ARBA"/>
</dbReference>
<keyword evidence="2 5" id="KW-0479">Metal-binding</keyword>
<protein>
    <recommendedName>
        <fullName evidence="6">Fe2OG dioxygenase domain-containing protein</fullName>
    </recommendedName>
</protein>
<organism evidence="7 8">
    <name type="scientific">Glomerella acutata</name>
    <name type="common">Colletotrichum acutatum</name>
    <dbReference type="NCBI Taxonomy" id="27357"/>
    <lineage>
        <taxon>Eukaryota</taxon>
        <taxon>Fungi</taxon>
        <taxon>Dikarya</taxon>
        <taxon>Ascomycota</taxon>
        <taxon>Pezizomycotina</taxon>
        <taxon>Sordariomycetes</taxon>
        <taxon>Hypocreomycetidae</taxon>
        <taxon>Glomerellales</taxon>
        <taxon>Glomerellaceae</taxon>
        <taxon>Colletotrichum</taxon>
        <taxon>Colletotrichum acutatum species complex</taxon>
    </lineage>
</organism>
<evidence type="ECO:0000313" key="7">
    <source>
        <dbReference type="EMBL" id="KAK1723950.1"/>
    </source>
</evidence>
<evidence type="ECO:0000256" key="5">
    <source>
        <dbReference type="RuleBase" id="RU003682"/>
    </source>
</evidence>
<dbReference type="PANTHER" id="PTHR10209">
    <property type="entry name" value="OXIDOREDUCTASE, 2OG-FE II OXYGENASE FAMILY PROTEIN"/>
    <property type="match status" value="1"/>
</dbReference>
<keyword evidence="4 5" id="KW-0408">Iron</keyword>
<dbReference type="InterPro" id="IPR005123">
    <property type="entry name" value="Oxoglu/Fe-dep_dioxygenase_dom"/>
</dbReference>
<dbReference type="InterPro" id="IPR044861">
    <property type="entry name" value="IPNS-like_FE2OG_OXY"/>
</dbReference>
<dbReference type="Pfam" id="PF14226">
    <property type="entry name" value="DIOX_N"/>
    <property type="match status" value="1"/>
</dbReference>
<keyword evidence="8" id="KW-1185">Reference proteome</keyword>
<evidence type="ECO:0000259" key="6">
    <source>
        <dbReference type="PROSITE" id="PS51471"/>
    </source>
</evidence>
<dbReference type="EMBL" id="JAHMHS010000058">
    <property type="protein sequence ID" value="KAK1723950.1"/>
    <property type="molecule type" value="Genomic_DNA"/>
</dbReference>
<name>A0AAD8UL51_GLOAC</name>
<evidence type="ECO:0000256" key="1">
    <source>
        <dbReference type="ARBA" id="ARBA00008056"/>
    </source>
</evidence>
<reference evidence="7" key="1">
    <citation type="submission" date="2021-12" db="EMBL/GenBank/DDBJ databases">
        <title>Comparative genomics, transcriptomics and evolutionary studies reveal genomic signatures of adaptation to plant cell wall in hemibiotrophic fungi.</title>
        <authorList>
            <consortium name="DOE Joint Genome Institute"/>
            <person name="Baroncelli R."/>
            <person name="Diaz J.F."/>
            <person name="Benocci T."/>
            <person name="Peng M."/>
            <person name="Battaglia E."/>
            <person name="Haridas S."/>
            <person name="Andreopoulos W."/>
            <person name="Labutti K."/>
            <person name="Pangilinan J."/>
            <person name="Floch G.L."/>
            <person name="Makela M.R."/>
            <person name="Henrissat B."/>
            <person name="Grigoriev I.V."/>
            <person name="Crouch J.A."/>
            <person name="De Vries R.P."/>
            <person name="Sukno S.A."/>
            <person name="Thon M.R."/>
        </authorList>
    </citation>
    <scope>NUCLEOTIDE SEQUENCE</scope>
    <source>
        <strain evidence="7">CBS 112980</strain>
    </source>
</reference>
<dbReference type="GeneID" id="85389180"/>
<comment type="caution">
    <text evidence="7">The sequence shown here is derived from an EMBL/GenBank/DDBJ whole genome shotgun (WGS) entry which is preliminary data.</text>
</comment>
<dbReference type="AlphaFoldDB" id="A0AAD8UL51"/>
<dbReference type="InterPro" id="IPR026992">
    <property type="entry name" value="DIOX_N"/>
</dbReference>
<sequence length="392" mass="44049">MTTATAVETVPAGKKKVVLNTFDGPTYRLVSTSPPKDCTLDDVPIIDLSGLTGNFEDRKAIALEILSAAKNSGFFYIKNHGIPEQVIEAAHQKGIEFFKLPEKEKRKLTSNTSAYGYTGFRERQANPSETKDRKEAFLCHYEPEFDPLHEKRLDQVPVSVRAHLPREDFEWTDDGESAVLPDFKATVLDHWRECLALSRRLIRVIALALDLPENYFDSLTTYPGGDFAINFYPGHGDEPIQDPDEVGVGAHTDLQILTLLWQDSHRGLQVLNSAGEWMWAPPIRGTFVVNIGDFFMRMTNDRLKSTVHRVVQHGREDRISMPFFFGFNFDQELDVLPTCIDESSPAKYGPVTCGEVSLCTRSAESLIRKVLSDVVLTAHRQTFGPSKSRNAT</sequence>